<evidence type="ECO:0000313" key="4">
    <source>
        <dbReference type="Proteomes" id="UP000046392"/>
    </source>
</evidence>
<dbReference type="STRING" id="174720.A0A0N5B6S4"/>
<keyword evidence="4" id="KW-1185">Reference proteome</keyword>
<evidence type="ECO:0000256" key="2">
    <source>
        <dbReference type="SAM" id="MobiDB-lite"/>
    </source>
</evidence>
<dbReference type="PANTHER" id="PTHR21513">
    <property type="entry name" value="MAJOR SPERM PROTEIN"/>
    <property type="match status" value="1"/>
</dbReference>
<evidence type="ECO:0000313" key="5">
    <source>
        <dbReference type="WBParaSite" id="SPAL_0000176000.1"/>
    </source>
</evidence>
<dbReference type="WBParaSite" id="SPAL_0000176000.1">
    <property type="protein sequence ID" value="SPAL_0000176000.1"/>
    <property type="gene ID" value="SPAL_0000176000"/>
</dbReference>
<proteinExistence type="predicted"/>
<sequence length="186" mass="21569">MSDFPFKLEPSDKILFSSSKLGETCCSVVLKVYNTTNETQAFKIKCTSNEFFRLRPPVTIVPPGQEPLSVNVIFNAGKQIPDDGKHFFAVYGMPCESTQNPRTVFNTDKGKKAKSKKLFAEFKKTPEGTEKNDEKKDEDKKEEKKDEEKKEEKKDDEKKEEKKDEEKKEEKKDDDKKDEKKENEKK</sequence>
<dbReference type="PROSITE" id="PS50202">
    <property type="entry name" value="MSP"/>
    <property type="match status" value="1"/>
</dbReference>
<feature type="region of interest" description="Disordered" evidence="2">
    <location>
        <begin position="116"/>
        <end position="186"/>
    </location>
</feature>
<keyword evidence="1" id="KW-0963">Cytoplasm</keyword>
<dbReference type="Pfam" id="PF00635">
    <property type="entry name" value="Motile_Sperm"/>
    <property type="match status" value="1"/>
</dbReference>
<name>A0A0N5B6S4_STREA</name>
<feature type="compositionally biased region" description="Basic and acidic residues" evidence="2">
    <location>
        <begin position="118"/>
        <end position="186"/>
    </location>
</feature>
<dbReference type="PANTHER" id="PTHR21513:SF19">
    <property type="entry name" value="MAJOR SPERM PROTEIN"/>
    <property type="match status" value="1"/>
</dbReference>
<evidence type="ECO:0000256" key="1">
    <source>
        <dbReference type="RuleBase" id="RU003425"/>
    </source>
</evidence>
<reference evidence="5" key="1">
    <citation type="submission" date="2017-02" db="UniProtKB">
        <authorList>
            <consortium name="WormBaseParasite"/>
        </authorList>
    </citation>
    <scope>IDENTIFICATION</scope>
</reference>
<feature type="domain" description="MSP" evidence="3">
    <location>
        <begin position="5"/>
        <end position="123"/>
    </location>
</feature>
<dbReference type="AlphaFoldDB" id="A0A0N5B6S4"/>
<comment type="function">
    <text evidence="1">Central component in molecular interactions underlying sperm crawling. Forms an extensive filament system that extends from sperm villipoda, along the leading edge of the pseudopod.</text>
</comment>
<dbReference type="Proteomes" id="UP000046392">
    <property type="component" value="Unplaced"/>
</dbReference>
<accession>A0A0N5B6S4</accession>
<dbReference type="InterPro" id="IPR013783">
    <property type="entry name" value="Ig-like_fold"/>
</dbReference>
<protein>
    <recommendedName>
        <fullName evidence="1">Major sperm protein</fullName>
    </recommendedName>
</protein>
<dbReference type="SUPFAM" id="SSF49354">
    <property type="entry name" value="PapD-like"/>
    <property type="match status" value="1"/>
</dbReference>
<dbReference type="Gene3D" id="2.60.40.10">
    <property type="entry name" value="Immunoglobulins"/>
    <property type="match status" value="1"/>
</dbReference>
<keyword evidence="1" id="KW-0206">Cytoskeleton</keyword>
<evidence type="ECO:0000259" key="3">
    <source>
        <dbReference type="PROSITE" id="PS50202"/>
    </source>
</evidence>
<organism evidence="4 5">
    <name type="scientific">Strongyloides papillosus</name>
    <name type="common">Intestinal threadworm</name>
    <dbReference type="NCBI Taxonomy" id="174720"/>
    <lineage>
        <taxon>Eukaryota</taxon>
        <taxon>Metazoa</taxon>
        <taxon>Ecdysozoa</taxon>
        <taxon>Nematoda</taxon>
        <taxon>Chromadorea</taxon>
        <taxon>Rhabditida</taxon>
        <taxon>Tylenchina</taxon>
        <taxon>Panagrolaimomorpha</taxon>
        <taxon>Strongyloidoidea</taxon>
        <taxon>Strongyloididae</taxon>
        <taxon>Strongyloides</taxon>
    </lineage>
</organism>
<dbReference type="InterPro" id="IPR008962">
    <property type="entry name" value="PapD-like_sf"/>
</dbReference>
<dbReference type="InterPro" id="IPR000535">
    <property type="entry name" value="MSP_dom"/>
</dbReference>